<evidence type="ECO:0000313" key="4">
    <source>
        <dbReference type="EMBL" id="TPP47515.1"/>
    </source>
</evidence>
<accession>A0A3Q8ICQ0</accession>
<proteinExistence type="predicted"/>
<dbReference type="EMBL" id="RHLC01000016">
    <property type="protein sequence ID" value="TPP47515.1"/>
    <property type="molecule type" value="Genomic_DNA"/>
</dbReference>
<reference evidence="4" key="6">
    <citation type="submission" date="2019-02" db="EMBL/GenBank/DDBJ databases">
        <title>FDA dAtabase for Regulatory Grade micrObial Sequences (FDA-ARGOS): Supporting development and validation of Infectious Disease Dx tests.</title>
        <authorList>
            <person name="Duncan R."/>
            <person name="Fisher C."/>
            <person name="Tallon L.J."/>
            <person name="Sadzewicz L."/>
            <person name="Sengamalay N."/>
            <person name="Ott S."/>
            <person name="Godinez A."/>
            <person name="Nagaraj S."/>
            <person name="Nadendla S."/>
            <person name="Sichtig H."/>
        </authorList>
    </citation>
    <scope>NUCLEOTIDE SEQUENCE</scope>
    <source>
        <strain evidence="4">FDAARGOS_361</strain>
    </source>
</reference>
<keyword evidence="6" id="KW-1185">Reference proteome</keyword>
<dbReference type="VEuPathDB" id="TriTrypDB:LDHU3_27.1970"/>
<evidence type="ECO:0000313" key="2">
    <source>
        <dbReference type="EMBL" id="AYU80022.1"/>
    </source>
</evidence>
<dbReference type="Proteomes" id="UP000274082">
    <property type="component" value="Chromosome 27"/>
</dbReference>
<name>A0A3Q8ICQ0_LEIDO</name>
<dbReference type="VEuPathDB" id="TriTrypDB:LdCL_270019300"/>
<protein>
    <submittedName>
        <fullName evidence="2">Uncharacterized protein</fullName>
    </submittedName>
</protein>
<evidence type="ECO:0000313" key="5">
    <source>
        <dbReference type="Proteomes" id="UP000008980"/>
    </source>
</evidence>
<gene>
    <name evidence="4" type="ORF">CGC21_30785</name>
    <name evidence="3" type="ORF">LDBPK_271280</name>
    <name evidence="2" type="ORF">LdCL_270019300</name>
</gene>
<feature type="region of interest" description="Disordered" evidence="1">
    <location>
        <begin position="48"/>
        <end position="88"/>
    </location>
</feature>
<dbReference type="OMA" id="WRSELKQ"/>
<dbReference type="OrthoDB" id="273913at2759"/>
<dbReference type="EMBL" id="CP029526">
    <property type="protein sequence ID" value="AYU80022.1"/>
    <property type="molecule type" value="Genomic_DNA"/>
</dbReference>
<evidence type="ECO:0000313" key="7">
    <source>
        <dbReference type="Proteomes" id="UP000318447"/>
    </source>
</evidence>
<reference evidence="7" key="5">
    <citation type="submission" date="2019-02" db="EMBL/GenBank/DDBJ databases">
        <title>FDA dAtabase for Regulatory Grade micrObial Sequences (FDA-ARGOS): Supporting development and validation of Infectious Disease Dx tests.</title>
        <authorList>
            <person name="Duncan R."/>
            <person name="Fisher C."/>
            <person name="Tallon L."/>
            <person name="Sadzewicz L."/>
            <person name="Sengamalay N."/>
            <person name="Ott S."/>
            <person name="Godinez A."/>
            <person name="Nagaraj S."/>
            <person name="Vavikolanu K."/>
            <person name="Nadendla S."/>
            <person name="Aluvathingal J."/>
            <person name="Sichtig H."/>
        </authorList>
    </citation>
    <scope>NUCLEOTIDE SEQUENCE [LARGE SCALE GENOMIC DNA]</scope>
    <source>
        <strain evidence="7">FDAARGOS_361</strain>
    </source>
</reference>
<dbReference type="VEuPathDB" id="TriTrypDB:LdBPK_271280.1"/>
<evidence type="ECO:0000256" key="1">
    <source>
        <dbReference type="SAM" id="MobiDB-lite"/>
    </source>
</evidence>
<sequence length="686" mass="76876">MFPSPVSGLPATTLLAKVDVAPQLADIHKEFAPLLRLSGICAASSGSTAVGPNGTSSGAGVSNGGLSGSEEEDLRGRRSPAASPVRTADSRLAELMAPVMVTLPTPMSKEDAASIAHYVHRFHVQEEYERSYVALIFQEYKKRKSMEQKWESDLASWRSELKQLQQRELPPEVRAAASVIVSEEAAARKAVHDAYDKFLKWVEETVPQWIETAQRQEQRRVDNENAKKAAMAAAREALAHELAMGKRLSDVNDRTSFQNTGAVTGLKEDGTLSYEPAVSVETQVQASREATEALSPTELRRKAIRMLEAEEAEMKRRREEQLRLLRVQEEQLRAEIALKEKYKQEEAERRQREAEQKRKDELARRYDALLKEEFTLQSRMREREEMEVRQEAERRAKLAQVAAEEEELRRRIQETEDRRKASEEEAARVARDKKMREVREKEEMLRQRIAERAAAAEAERLEREAEARIHAEAEAVRARQEEALRQARMQQEEREKKQQLAYLRDQEEAYKRRIREKELAEIEKKRLAAESQWQHRASTTSALAAHSVSSTSATPIVMPPAAALPAPHLMAPQIPMSSYTTVMPSNVYQPIPAAPAPSAVAPGGCYLYPNPVATVVPTAGMPPPSRPEYGVYPFAQPPCVPVAQQYPQPYPPATVGYYPGVPQGGAPPGVMTLQTSPYSPAAMHTL</sequence>
<reference evidence="5" key="3">
    <citation type="submission" date="2011-02" db="EMBL/GenBank/DDBJ databases">
        <title>Whole genome sequencing of Leishmania donovani clinical lines reveals dynamic variation related to drug resistance.</title>
        <authorList>
            <person name="Downing T."/>
            <person name="Imamura H."/>
            <person name="Sanders M."/>
            <person name="Decuypere S."/>
            <person name="Hertz-Fowler C."/>
            <person name="Clark T.G."/>
            <person name="Rijal S."/>
            <person name="Sundar S."/>
            <person name="Quail M.A."/>
            <person name="De Doncker S."/>
            <person name="Maes I."/>
            <person name="Vanaerschot M."/>
            <person name="Stark O."/>
            <person name="Schonian G."/>
            <person name="Dujardin J.C."/>
            <person name="Berriman M."/>
        </authorList>
    </citation>
    <scope>NUCLEOTIDE SEQUENCE [LARGE SCALE GENOMIC DNA]</scope>
    <source>
        <strain evidence="5">BPK282A1</strain>
    </source>
</reference>
<dbReference type="RefSeq" id="XP_003861981.1">
    <property type="nucleotide sequence ID" value="XM_003861933.1"/>
</dbReference>
<reference evidence="2 6" key="4">
    <citation type="journal article" date="2018" name="Sci. Rep.">
        <title>A complete Leishmania donovani reference genome identifies novel genetic variations associated with virulence.</title>
        <authorList>
            <person name="Lypaczewski P."/>
            <person name="Hoshizaki J."/>
            <person name="Zhang W.-W."/>
            <person name="McCall L.-I."/>
            <person name="Torcivia-Rodriguez J."/>
            <person name="Simonyan V."/>
            <person name="Kaur A."/>
            <person name="Dewar K."/>
            <person name="Matlashewski G."/>
        </authorList>
    </citation>
    <scope>NUCLEOTIDE SEQUENCE [LARGE SCALE GENOMIC DNA]</scope>
    <source>
        <strain evidence="2 6">LdCL</strain>
    </source>
</reference>
<reference evidence="3 5" key="1">
    <citation type="journal article" date="2011" name="Genome Res.">
        <title>Whole genome sequencing of multiple Leishmania donovani clinical isolates provides insights into population structure and mechanisms of drug resistance.</title>
        <authorList>
            <person name="Downing T."/>
            <person name="Imamura H."/>
            <person name="Decuypere S."/>
            <person name="Clark T.G."/>
            <person name="Coombs G.H."/>
            <person name="Cotton J.A."/>
            <person name="Hilley J.D."/>
            <person name="de Doncker S."/>
            <person name="Maes I."/>
            <person name="Mottram J.C."/>
            <person name="Quail M.A."/>
            <person name="Rijal S."/>
            <person name="Sanders M."/>
            <person name="Schonian G."/>
            <person name="Stark O."/>
            <person name="Sundar S."/>
            <person name="Vanaerschot M."/>
            <person name="Hertz-Fowler C."/>
            <person name="Dujardin J.C."/>
            <person name="Berriman M."/>
        </authorList>
    </citation>
    <scope>NUCLEOTIDE SEQUENCE [LARGE SCALE GENOMIC DNA]</scope>
    <source>
        <strain evidence="3 5">BPK282A1</strain>
    </source>
</reference>
<dbReference type="Proteomes" id="UP000008980">
    <property type="component" value="Chromosome 27"/>
</dbReference>
<feature type="compositionally biased region" description="Basic and acidic residues" evidence="1">
    <location>
        <begin position="407"/>
        <end position="433"/>
    </location>
</feature>
<reference evidence="3" key="2">
    <citation type="submission" date="2011-01" db="EMBL/GenBank/DDBJ databases">
        <authorList>
            <person name="Zhao B.P."/>
            <person name="Ren Z.A."/>
            <person name="Li C.D."/>
        </authorList>
    </citation>
    <scope>NUCLEOTIDE SEQUENCE</scope>
    <source>
        <strain evidence="3">BPK282A1</strain>
    </source>
</reference>
<feature type="compositionally biased region" description="Polar residues" evidence="1">
    <location>
        <begin position="48"/>
        <end position="60"/>
    </location>
</feature>
<accession>E9BJ60</accession>
<dbReference type="GeneID" id="13386715"/>
<organism evidence="2 6">
    <name type="scientific">Leishmania donovani</name>
    <dbReference type="NCBI Taxonomy" id="5661"/>
    <lineage>
        <taxon>Eukaryota</taxon>
        <taxon>Discoba</taxon>
        <taxon>Euglenozoa</taxon>
        <taxon>Kinetoplastea</taxon>
        <taxon>Metakinetoplastina</taxon>
        <taxon>Trypanosomatida</taxon>
        <taxon>Trypanosomatidae</taxon>
        <taxon>Leishmaniinae</taxon>
        <taxon>Leishmania</taxon>
    </lineage>
</organism>
<dbReference type="KEGG" id="ldo:LDBPK_271280"/>
<evidence type="ECO:0000313" key="3">
    <source>
        <dbReference type="EMBL" id="CBZ35286.1"/>
    </source>
</evidence>
<evidence type="ECO:0000313" key="6">
    <source>
        <dbReference type="Proteomes" id="UP000274082"/>
    </source>
</evidence>
<feature type="region of interest" description="Disordered" evidence="1">
    <location>
        <begin position="406"/>
        <end position="433"/>
    </location>
</feature>
<dbReference type="AlphaFoldDB" id="A0A3Q8ICQ0"/>
<dbReference type="Proteomes" id="UP000318447">
    <property type="component" value="Unassembled WGS sequence"/>
</dbReference>
<dbReference type="EMBL" id="FR799614">
    <property type="protein sequence ID" value="CBZ35286.1"/>
    <property type="molecule type" value="Genomic_DNA"/>
</dbReference>